<reference evidence="2 3" key="1">
    <citation type="submission" date="2018-04" db="EMBL/GenBank/DDBJ databases">
        <title>The genome of golden apple snail Pomacea canaliculata provides insight into stress tolerance and invasive adaptation.</title>
        <authorList>
            <person name="Liu C."/>
            <person name="Liu B."/>
            <person name="Ren Y."/>
            <person name="Zhang Y."/>
            <person name="Wang H."/>
            <person name="Li S."/>
            <person name="Jiang F."/>
            <person name="Yin L."/>
            <person name="Zhang G."/>
            <person name="Qian W."/>
            <person name="Fan W."/>
        </authorList>
    </citation>
    <scope>NUCLEOTIDE SEQUENCE [LARGE SCALE GENOMIC DNA]</scope>
    <source>
        <strain evidence="2">SZHN2017</strain>
        <tissue evidence="2">Muscle</tissue>
    </source>
</reference>
<protein>
    <submittedName>
        <fullName evidence="2">Uncharacterized protein</fullName>
    </submittedName>
</protein>
<feature type="compositionally biased region" description="Basic and acidic residues" evidence="1">
    <location>
        <begin position="81"/>
        <end position="116"/>
    </location>
</feature>
<dbReference type="EMBL" id="PZQS01000006">
    <property type="protein sequence ID" value="PVD27919.1"/>
    <property type="molecule type" value="Genomic_DNA"/>
</dbReference>
<feature type="compositionally biased region" description="Acidic residues" evidence="1">
    <location>
        <begin position="1"/>
        <end position="16"/>
    </location>
</feature>
<dbReference type="AlphaFoldDB" id="A0A2T7P3C9"/>
<dbReference type="Proteomes" id="UP000245119">
    <property type="component" value="Linkage Group LG6"/>
</dbReference>
<proteinExistence type="predicted"/>
<evidence type="ECO:0000313" key="3">
    <source>
        <dbReference type="Proteomes" id="UP000245119"/>
    </source>
</evidence>
<accession>A0A2T7P3C9</accession>
<evidence type="ECO:0000313" key="2">
    <source>
        <dbReference type="EMBL" id="PVD27919.1"/>
    </source>
</evidence>
<feature type="region of interest" description="Disordered" evidence="1">
    <location>
        <begin position="74"/>
        <end position="148"/>
    </location>
</feature>
<comment type="caution">
    <text evidence="2">The sequence shown here is derived from an EMBL/GenBank/DDBJ whole genome shotgun (WGS) entry which is preliminary data.</text>
</comment>
<feature type="region of interest" description="Disordered" evidence="1">
    <location>
        <begin position="1"/>
        <end position="22"/>
    </location>
</feature>
<gene>
    <name evidence="2" type="ORF">C0Q70_10494</name>
</gene>
<keyword evidence="3" id="KW-1185">Reference proteome</keyword>
<organism evidence="2 3">
    <name type="scientific">Pomacea canaliculata</name>
    <name type="common">Golden apple snail</name>
    <dbReference type="NCBI Taxonomy" id="400727"/>
    <lineage>
        <taxon>Eukaryota</taxon>
        <taxon>Metazoa</taxon>
        <taxon>Spiralia</taxon>
        <taxon>Lophotrochozoa</taxon>
        <taxon>Mollusca</taxon>
        <taxon>Gastropoda</taxon>
        <taxon>Caenogastropoda</taxon>
        <taxon>Architaenioglossa</taxon>
        <taxon>Ampullarioidea</taxon>
        <taxon>Ampullariidae</taxon>
        <taxon>Pomacea</taxon>
    </lineage>
</organism>
<sequence length="148" mass="16820">MKAEEESDCEDNVDDGGGERKHPDWLLYGAGLVCPSPPSISSYTQYDGSIFPSGRAGRMLVSSWRILHDALHLMDTRTPQRHQDTTKTSGHHKDTRTPQRHLDTTKTPGHHKDTRTPQRHHKDTRTPQRHQDTTKTSGHHKDTRTPGF</sequence>
<feature type="compositionally biased region" description="Basic and acidic residues" evidence="1">
    <location>
        <begin position="124"/>
        <end position="148"/>
    </location>
</feature>
<name>A0A2T7P3C9_POMCA</name>
<evidence type="ECO:0000256" key="1">
    <source>
        <dbReference type="SAM" id="MobiDB-lite"/>
    </source>
</evidence>